<evidence type="ECO:0000313" key="1">
    <source>
        <dbReference type="Proteomes" id="UP000887579"/>
    </source>
</evidence>
<dbReference type="Proteomes" id="UP000887579">
    <property type="component" value="Unplaced"/>
</dbReference>
<proteinExistence type="predicted"/>
<sequence length="174" mass="19318">MGICSQEHIVFAIKSPFSDPAAEFLPISQEKAANFTREDFSALVHKILGTKEAYGVKAAAAAEDIIKYYESQSSSYSRNSYIHIYAQLFSDISFNIPTIRESQLKAAAGQKVYFYVYSFVPEAAKHKLFDGAGHASELSNFFGSFYNIPAFPLKGDIAKVQKTVVDLFINFAKT</sequence>
<protein>
    <submittedName>
        <fullName evidence="2">Carboxylesterase type B domain-containing protein</fullName>
    </submittedName>
</protein>
<evidence type="ECO:0000313" key="2">
    <source>
        <dbReference type="WBParaSite" id="ES5_v2.g28523.t1"/>
    </source>
</evidence>
<organism evidence="1 2">
    <name type="scientific">Panagrolaimus sp. ES5</name>
    <dbReference type="NCBI Taxonomy" id="591445"/>
    <lineage>
        <taxon>Eukaryota</taxon>
        <taxon>Metazoa</taxon>
        <taxon>Ecdysozoa</taxon>
        <taxon>Nematoda</taxon>
        <taxon>Chromadorea</taxon>
        <taxon>Rhabditida</taxon>
        <taxon>Tylenchina</taxon>
        <taxon>Panagrolaimomorpha</taxon>
        <taxon>Panagrolaimoidea</taxon>
        <taxon>Panagrolaimidae</taxon>
        <taxon>Panagrolaimus</taxon>
    </lineage>
</organism>
<name>A0AC34GFP3_9BILA</name>
<accession>A0AC34GFP3</accession>
<dbReference type="WBParaSite" id="ES5_v2.g28523.t1">
    <property type="protein sequence ID" value="ES5_v2.g28523.t1"/>
    <property type="gene ID" value="ES5_v2.g28523"/>
</dbReference>
<reference evidence="2" key="1">
    <citation type="submission" date="2022-11" db="UniProtKB">
        <authorList>
            <consortium name="WormBaseParasite"/>
        </authorList>
    </citation>
    <scope>IDENTIFICATION</scope>
</reference>